<name>A0ABS5HF32_9GAMM</name>
<accession>A0ABS5HF32</accession>
<comment type="caution">
    <text evidence="1">The sequence shown here is derived from an EMBL/GenBank/DDBJ whole genome shotgun (WGS) entry which is preliminary data.</text>
</comment>
<dbReference type="RefSeq" id="WP_211537654.1">
    <property type="nucleotide sequence ID" value="NZ_JAGSSV010000039.1"/>
</dbReference>
<gene>
    <name evidence="1" type="ORF">J9B83_15200</name>
</gene>
<dbReference type="Proteomes" id="UP000679722">
    <property type="component" value="Unassembled WGS sequence"/>
</dbReference>
<reference evidence="2" key="1">
    <citation type="submission" date="2023-07" db="EMBL/GenBank/DDBJ databases">
        <title>Marinomonas vulgaris A79, complete genome.</title>
        <authorList>
            <person name="Ying J.-J."/>
        </authorList>
    </citation>
    <scope>NUCLEOTIDE SEQUENCE [LARGE SCALE GENOMIC DNA]</scope>
    <source>
        <strain evidence="2">A79</strain>
    </source>
</reference>
<protein>
    <recommendedName>
        <fullName evidence="3">DUF3987 domain-containing protein</fullName>
    </recommendedName>
</protein>
<evidence type="ECO:0008006" key="3">
    <source>
        <dbReference type="Google" id="ProtNLM"/>
    </source>
</evidence>
<proteinExistence type="predicted"/>
<keyword evidence="2" id="KW-1185">Reference proteome</keyword>
<evidence type="ECO:0000313" key="1">
    <source>
        <dbReference type="EMBL" id="MBR7890247.1"/>
    </source>
</evidence>
<dbReference type="EMBL" id="JAGSSV010000039">
    <property type="protein sequence ID" value="MBR7890247.1"/>
    <property type="molecule type" value="Genomic_DNA"/>
</dbReference>
<evidence type="ECO:0000313" key="2">
    <source>
        <dbReference type="Proteomes" id="UP000679722"/>
    </source>
</evidence>
<organism evidence="1 2">
    <name type="scientific">Marinomonas vulgaris</name>
    <dbReference type="NCBI Taxonomy" id="2823372"/>
    <lineage>
        <taxon>Bacteria</taxon>
        <taxon>Pseudomonadati</taxon>
        <taxon>Pseudomonadota</taxon>
        <taxon>Gammaproteobacteria</taxon>
        <taxon>Oceanospirillales</taxon>
        <taxon>Oceanospirillaceae</taxon>
        <taxon>Marinomonas</taxon>
    </lineage>
</organism>
<sequence>MSLNNDEHKPSLSLSRVLSGGASTTKLEPWYVNVEALVEAFAPHNVSVGGKNGPYFVRGLCDTRSDKSLQNAQNLLIVIDGDSSINEHGEPVDGAPCPRHVHQAIKQADIEHIIYTTHSHHKKGEHYHKWRLVVPSDASAKTLADGVDTIIDILHSQGLLVFPVKENYALSQAWFFPRLDQARTDSYYTASYTEGQRFCVPVLPLNMVKAQTYEPKQNGGSVIDQYCQRTSLRDYIEGLGFKRIRDDRYLPPESTSGIAGAKVLHGDDGIDRLYVHNSSSPYYGHAWSVFDLFVKNECLEDSTVAIKKAANILGIEHKPTQSTPNKMFADLSKSFIHNEAKTEPYPIDLTGVGIEHPMGLAGEICDYLNATAHRQIPMIYPLVALHLMALVAGDRKGHHGGKLNFFTLAIAPSAAGKEHGQGWFAQIASELKLGRHVVGSIASDVDMIRNLVDGDGRCCYRIDEIQALFNAISNKNANTYENKIGDLLLTLITSKMYLFAGNHRRQFEEYIKRDIEQIEKKQAKANNAPDSDLEAKADFEELDYERRNLKVKLEFIKNGWPDPMVSMMGHSTPEGLDNIVSAKNINSGLIGRCLLLRCADSRAPLNKAQKDLDAEHVAIKQRLERLKLEHRPMTASAEAKQMLESIRAFYDDYDRRNHPTLGAVYARAFEQVNKVCNLVALESGKVEPQHVRYAVELVYRSIEDIGYLMRKSEALEHDATIEEIAQHTRELITRNIQPLGTTPSQLKQNVTKSYKRLRALKDSNQGQTDFYDKVLEYMLNAGEIELKQDGRKSRVMLV</sequence>